<dbReference type="SUPFAM" id="SSF53335">
    <property type="entry name" value="S-adenosyl-L-methionine-dependent methyltransferases"/>
    <property type="match status" value="1"/>
</dbReference>
<dbReference type="SUPFAM" id="SSF53756">
    <property type="entry name" value="UDP-Glycosyltransferase/glycogen phosphorylase"/>
    <property type="match status" value="2"/>
</dbReference>
<dbReference type="EC" id="2.4.1.250" evidence="6"/>
<accession>A0A658QZR3</accession>
<dbReference type="Proteomes" id="UP000198263">
    <property type="component" value="Unassembled WGS sequence"/>
</dbReference>
<dbReference type="AlphaFoldDB" id="A0A658QZR3"/>
<evidence type="ECO:0000256" key="3">
    <source>
        <dbReference type="SAM" id="Coils"/>
    </source>
</evidence>
<dbReference type="EMBL" id="FCNV02000006">
    <property type="protein sequence ID" value="SAL34906.1"/>
    <property type="molecule type" value="Genomic_DNA"/>
</dbReference>
<dbReference type="Pfam" id="PF13578">
    <property type="entry name" value="Methyltransf_24"/>
    <property type="match status" value="1"/>
</dbReference>
<dbReference type="Pfam" id="PF13692">
    <property type="entry name" value="Glyco_trans_1_4"/>
    <property type="match status" value="1"/>
</dbReference>
<keyword evidence="7" id="KW-1185">Reference proteome</keyword>
<keyword evidence="2 6" id="KW-0808">Transferase</keyword>
<dbReference type="Pfam" id="PF00534">
    <property type="entry name" value="Glycos_transf_1"/>
    <property type="match status" value="1"/>
</dbReference>
<evidence type="ECO:0000259" key="5">
    <source>
        <dbReference type="Pfam" id="PF13579"/>
    </source>
</evidence>
<dbReference type="GO" id="GO:0102710">
    <property type="term" value="F:D-inositol-3-phosphate glycosyltransferase activity"/>
    <property type="evidence" value="ECO:0007669"/>
    <property type="project" value="UniProtKB-EC"/>
</dbReference>
<dbReference type="PANTHER" id="PTHR12526:SF510">
    <property type="entry name" value="D-INOSITOL 3-PHOSPHATE GLYCOSYLTRANSFERASE"/>
    <property type="match status" value="1"/>
</dbReference>
<dbReference type="Gene3D" id="3.40.50.150">
    <property type="entry name" value="Vaccinia Virus protein VP39"/>
    <property type="match status" value="1"/>
</dbReference>
<evidence type="ECO:0000256" key="1">
    <source>
        <dbReference type="ARBA" id="ARBA00022676"/>
    </source>
</evidence>
<comment type="caution">
    <text evidence="6">The sequence shown here is derived from an EMBL/GenBank/DDBJ whole genome shotgun (WGS) entry which is preliminary data.</text>
</comment>
<keyword evidence="3" id="KW-0175">Coiled coil</keyword>
<name>A0A658QZR3_9BURK</name>
<feature type="domain" description="Glycosyltransferase subfamily 4-like N-terminal" evidence="5">
    <location>
        <begin position="783"/>
        <end position="976"/>
    </location>
</feature>
<evidence type="ECO:0000313" key="6">
    <source>
        <dbReference type="EMBL" id="SAL34906.1"/>
    </source>
</evidence>
<proteinExistence type="predicted"/>
<feature type="coiled-coil region" evidence="3">
    <location>
        <begin position="250"/>
        <end position="284"/>
    </location>
</feature>
<protein>
    <submittedName>
        <fullName evidence="6">D-inositol-3-phosphate glycosyltransferase</fullName>
        <ecNumber evidence="6">2.4.1.250</ecNumber>
    </submittedName>
</protein>
<dbReference type="InterPro" id="IPR001296">
    <property type="entry name" value="Glyco_trans_1"/>
</dbReference>
<sequence>MVKPESFWWPARIVRSAWLEHAPFAFWLMSVLRPGTIVELGTHNGFSYGVWCQAVERLELSTRCYAVDTWLGDDHAGRYDESVFLDLSQYNNDTYSRFSSLIRSSFDNALAHFPDGSIDLLHIDGQHDYESARHDFESWLRKMSVRGIVLLHDTNVRERNFGVWRLWSELSHRYPCFEFLHGYGLGVLAVGTEIPQALRSLFDATDDAGNGTREIYARLGRAIALQQAQNETRTTLGERISELEATHSLLDRATEDRDRYMAELADLKDEHRRLELELEHETLRSEDLASELAMEQDARKLAHETLARANEEVVALRTSTSWRLTAPVRAASISMRRPRTALSRMRHFSAIVRNSINQHGWNATLRKIVETSRRRGISGLLREGGAGGVLMAPAFESVLPILPAMERLALRVLIIAETSIPQCLKYRVTQKQRMIESLGVDCSVASWTDTQSCMSLLQTHSMVIFYRVPGFPGPMAMIERAKALGLVTFWEVDDLIFDAEKYILNSNLRDVGLEAKRGVLAGVPLYRAAMLACDYSIASTQGLSEAMIDAGVKKTFVIENALDEETVRTASTINASSRRRKDKFVRIVYGSGTKTHDADFRVAAAGIKMVLRQRPDVKLRIIGELGLPDDYADVASQIERLPSSSYPNYLARLAECDISIAPLENSIFNDAKSNIKYLEASIVKLPSVCSPAAAFKTAIRHGDTGFLAETPAGWSDALLALIEDAELRHDMAARAYDHVLADYSPQSISERQVAPVLAPYKTERKKLRVLGVNVYFEPRSFGGATIIAEAMAKRINDTQDMEYVMFTSLPANEVHAYALQRYEARAGGVFGMGLPQEADPAYGFENPKSVKAFREAVRAVRPDVVHLHSIQGIGASIAEVCQEEKIPYVATLHDAWWICGRQFMITGEHRYCFQRKIDLNICSKCVDDAGLNTYRQFRLHDILKSAAMLLAPSEFFRGLYADNGFDPAKILLNKNGIMAPAKHIERPPLSGRSLRFGYVGGETPIKGAQLIKDAFRRLPRSNYELFVVDNARNLGMHTIETHTWKVKGKLHVVPAYTQDDIDQFFAGIDVLLFPTQCKESFGMTVREALVRDVWVISTDAGGAVEDIVEGENGQVIALTEDPAELTAAISALLDDPRRLDGYRNPYKDRIRLFDEQAVELHALLKEAAASAAQPAAATMSF</sequence>
<organism evidence="6 7">
    <name type="scientific">Caballeronia concitans</name>
    <dbReference type="NCBI Taxonomy" id="1777133"/>
    <lineage>
        <taxon>Bacteria</taxon>
        <taxon>Pseudomonadati</taxon>
        <taxon>Pseudomonadota</taxon>
        <taxon>Betaproteobacteria</taxon>
        <taxon>Burkholderiales</taxon>
        <taxon>Burkholderiaceae</taxon>
        <taxon>Caballeronia</taxon>
    </lineage>
</organism>
<evidence type="ECO:0000313" key="7">
    <source>
        <dbReference type="Proteomes" id="UP000198263"/>
    </source>
</evidence>
<dbReference type="PANTHER" id="PTHR12526">
    <property type="entry name" value="GLYCOSYLTRANSFERASE"/>
    <property type="match status" value="1"/>
</dbReference>
<reference evidence="6 7" key="1">
    <citation type="submission" date="2016-01" db="EMBL/GenBank/DDBJ databases">
        <authorList>
            <person name="Peeters C."/>
        </authorList>
    </citation>
    <scope>NUCLEOTIDE SEQUENCE [LARGE SCALE GENOMIC DNA]</scope>
    <source>
        <strain evidence="6">LMG 29315</strain>
    </source>
</reference>
<dbReference type="InterPro" id="IPR028098">
    <property type="entry name" value="Glyco_trans_4-like_N"/>
</dbReference>
<feature type="domain" description="Glycosyl transferase family 1" evidence="4">
    <location>
        <begin position="993"/>
        <end position="1138"/>
    </location>
</feature>
<dbReference type="CDD" id="cd03823">
    <property type="entry name" value="GT4_ExpE7-like"/>
    <property type="match status" value="1"/>
</dbReference>
<dbReference type="Gene3D" id="3.40.50.2000">
    <property type="entry name" value="Glycogen Phosphorylase B"/>
    <property type="match status" value="3"/>
</dbReference>
<keyword evidence="1 6" id="KW-0328">Glycosyltransferase</keyword>
<gene>
    <name evidence="6" type="primary">mshA</name>
    <name evidence="6" type="ORF">AWB72_03367</name>
</gene>
<dbReference type="Pfam" id="PF13579">
    <property type="entry name" value="Glyco_trans_4_4"/>
    <property type="match status" value="1"/>
</dbReference>
<dbReference type="InterPro" id="IPR029063">
    <property type="entry name" value="SAM-dependent_MTases_sf"/>
</dbReference>
<evidence type="ECO:0000259" key="4">
    <source>
        <dbReference type="Pfam" id="PF00534"/>
    </source>
</evidence>
<evidence type="ECO:0000256" key="2">
    <source>
        <dbReference type="ARBA" id="ARBA00022679"/>
    </source>
</evidence>